<feature type="region of interest" description="Disordered" evidence="1">
    <location>
        <begin position="1"/>
        <end position="57"/>
    </location>
</feature>
<name>A0A7R8Z7M2_TIMDO</name>
<reference evidence="2" key="1">
    <citation type="submission" date="2020-11" db="EMBL/GenBank/DDBJ databases">
        <authorList>
            <person name="Tran Van P."/>
        </authorList>
    </citation>
    <scope>NUCLEOTIDE SEQUENCE</scope>
</reference>
<proteinExistence type="predicted"/>
<accession>A0A7R8Z7M2</accession>
<gene>
    <name evidence="2" type="ORF">TDIB3V08_LOCUS5654</name>
</gene>
<protein>
    <submittedName>
        <fullName evidence="2">Uncharacterized protein</fullName>
    </submittedName>
</protein>
<dbReference type="EMBL" id="OA566765">
    <property type="protein sequence ID" value="CAD7199404.1"/>
    <property type="molecule type" value="Genomic_DNA"/>
</dbReference>
<evidence type="ECO:0000256" key="1">
    <source>
        <dbReference type="SAM" id="MobiDB-lite"/>
    </source>
</evidence>
<evidence type="ECO:0000313" key="2">
    <source>
        <dbReference type="EMBL" id="CAD7199404.1"/>
    </source>
</evidence>
<sequence length="258" mass="28406">MVPKLVREVTPPMRSSPPPVPSRDLPWGAPPSPPWGTKSRAAAVGSPDLASGSSEVGVGGGTGEAAKFLGETKNAGWISLTIERPYISSIDVPLRRIWSNSVFYVLEDGVSWWPSSIRKSRKEIIVTRLRVEHKFLNYGFLLRSDPPPVSEFCDAPLSVYHILVKCRKYAPIHLTLDFKVQAHDPRSEMSVSLAELAALVLVLLIIGELRLAAWNLNRFRPAADRVPSRQSVEGSTQSVVPVGEWRVRACALVLEIVL</sequence>
<organism evidence="2">
    <name type="scientific">Timema douglasi</name>
    <name type="common">Walking stick</name>
    <dbReference type="NCBI Taxonomy" id="61478"/>
    <lineage>
        <taxon>Eukaryota</taxon>
        <taxon>Metazoa</taxon>
        <taxon>Ecdysozoa</taxon>
        <taxon>Arthropoda</taxon>
        <taxon>Hexapoda</taxon>
        <taxon>Insecta</taxon>
        <taxon>Pterygota</taxon>
        <taxon>Neoptera</taxon>
        <taxon>Polyneoptera</taxon>
        <taxon>Phasmatodea</taxon>
        <taxon>Timematodea</taxon>
        <taxon>Timematoidea</taxon>
        <taxon>Timematidae</taxon>
        <taxon>Timema</taxon>
    </lineage>
</organism>
<dbReference type="AlphaFoldDB" id="A0A7R8Z7M2"/>